<evidence type="ECO:0000256" key="3">
    <source>
        <dbReference type="SAM" id="MobiDB-lite"/>
    </source>
</evidence>
<keyword evidence="1" id="KW-0805">Transcription regulation</keyword>
<dbReference type="GO" id="GO:0006367">
    <property type="term" value="P:transcription initiation at RNA polymerase II promoter"/>
    <property type="evidence" value="ECO:0007669"/>
    <property type="project" value="InterPro"/>
</dbReference>
<dbReference type="PROSITE" id="PS51344">
    <property type="entry name" value="HTH_TFE_IIE"/>
    <property type="match status" value="1"/>
</dbReference>
<feature type="compositionally biased region" description="Basic and acidic residues" evidence="3">
    <location>
        <begin position="403"/>
        <end position="415"/>
    </location>
</feature>
<dbReference type="InterPro" id="IPR024550">
    <property type="entry name" value="TFIIEa/SarR/Rpc3_HTH_dom"/>
</dbReference>
<dbReference type="PANTHER" id="PTHR13097">
    <property type="entry name" value="TRANSCRIPTION INITIATION FACTOR IIE, ALPHA SUBUNIT"/>
    <property type="match status" value="1"/>
</dbReference>
<dbReference type="GO" id="GO:0005673">
    <property type="term" value="C:transcription factor TFIIE complex"/>
    <property type="evidence" value="ECO:0007669"/>
    <property type="project" value="TreeGrafter"/>
</dbReference>
<dbReference type="InterPro" id="IPR017919">
    <property type="entry name" value="TFIIE/TFIIEa_HTH"/>
</dbReference>
<dbReference type="AlphaFoldDB" id="A0A2S4PVL1"/>
<evidence type="ECO:0000313" key="5">
    <source>
        <dbReference type="EMBL" id="POS86037.1"/>
    </source>
</evidence>
<accession>A0A2S4PVL1</accession>
<evidence type="ECO:0000256" key="2">
    <source>
        <dbReference type="ARBA" id="ARBA00023163"/>
    </source>
</evidence>
<reference evidence="5 6" key="1">
    <citation type="submission" date="2017-10" db="EMBL/GenBank/DDBJ databases">
        <title>Development of genomic resources for the powdery mildew, Erysiphe pulchra.</title>
        <authorList>
            <person name="Wadl P.A."/>
            <person name="Mack B.M."/>
            <person name="Moore G."/>
            <person name="Beltz S.B."/>
        </authorList>
    </citation>
    <scope>NUCLEOTIDE SEQUENCE [LARGE SCALE GENOMIC DNA]</scope>
    <source>
        <strain evidence="5">Cflorida</strain>
    </source>
</reference>
<dbReference type="PANTHER" id="PTHR13097:SF7">
    <property type="entry name" value="GENERAL TRANSCRIPTION FACTOR IIE SUBUNIT 1"/>
    <property type="match status" value="1"/>
</dbReference>
<dbReference type="InterPro" id="IPR039997">
    <property type="entry name" value="TFE"/>
</dbReference>
<keyword evidence="2" id="KW-0804">Transcription</keyword>
<evidence type="ECO:0000313" key="6">
    <source>
        <dbReference type="Proteomes" id="UP000237438"/>
    </source>
</evidence>
<evidence type="ECO:0000256" key="1">
    <source>
        <dbReference type="ARBA" id="ARBA00023015"/>
    </source>
</evidence>
<keyword evidence="6" id="KW-1185">Reference proteome</keyword>
<feature type="region of interest" description="Disordered" evidence="3">
    <location>
        <begin position="326"/>
        <end position="430"/>
    </location>
</feature>
<feature type="compositionally biased region" description="Acidic residues" evidence="3">
    <location>
        <begin position="335"/>
        <end position="352"/>
    </location>
</feature>
<feature type="compositionally biased region" description="Basic and acidic residues" evidence="3">
    <location>
        <begin position="353"/>
        <end position="376"/>
    </location>
</feature>
<dbReference type="STRING" id="225359.A0A2S4PVL1"/>
<dbReference type="SMART" id="SM00531">
    <property type="entry name" value="TFIIE"/>
    <property type="match status" value="1"/>
</dbReference>
<dbReference type="Proteomes" id="UP000237438">
    <property type="component" value="Unassembled WGS sequence"/>
</dbReference>
<dbReference type="EMBL" id="PEDP01000426">
    <property type="protein sequence ID" value="POS86037.1"/>
    <property type="molecule type" value="Genomic_DNA"/>
</dbReference>
<feature type="compositionally biased region" description="Polar residues" evidence="3">
    <location>
        <begin position="380"/>
        <end position="391"/>
    </location>
</feature>
<comment type="caution">
    <text evidence="5">The sequence shown here is derived from an EMBL/GenBank/DDBJ whole genome shotgun (WGS) entry which is preliminary data.</text>
</comment>
<proteinExistence type="predicted"/>
<organism evidence="5 6">
    <name type="scientific">Erysiphe pulchra</name>
    <dbReference type="NCBI Taxonomy" id="225359"/>
    <lineage>
        <taxon>Eukaryota</taxon>
        <taxon>Fungi</taxon>
        <taxon>Dikarya</taxon>
        <taxon>Ascomycota</taxon>
        <taxon>Pezizomycotina</taxon>
        <taxon>Leotiomycetes</taxon>
        <taxon>Erysiphales</taxon>
        <taxon>Erysiphaceae</taxon>
        <taxon>Erysiphe</taxon>
    </lineage>
</organism>
<gene>
    <name evidence="5" type="ORF">EPUL_000948</name>
</gene>
<feature type="domain" description="HTH TFE/IIEalpha-type" evidence="4">
    <location>
        <begin position="4"/>
        <end position="95"/>
    </location>
</feature>
<dbReference type="InterPro" id="IPR002853">
    <property type="entry name" value="TFIIE_asu"/>
</dbReference>
<evidence type="ECO:0000259" key="4">
    <source>
        <dbReference type="PROSITE" id="PS51344"/>
    </source>
</evidence>
<dbReference type="OrthoDB" id="361102at2759"/>
<protein>
    <recommendedName>
        <fullName evidence="4">HTH TFE/IIEalpha-type domain-containing protein</fullName>
    </recommendedName>
</protein>
<sequence>MELAKSLVRSCMRSFYDTKHILVIDALIIHSALRDDDLAYLMGMNLKELHKLCGRLNEDRFLAVHTRAEQKGEQTRLMSRTYYYIDYRATIDAIKWRVYLMNKHVQGSSVAQDERKEWFCKRCKSEWTQIEVLDRWDPELGFLCHKCAFPLTHDPDNNRGGHEQSTRYHAQFRFITDVLPKIDEVIIPENKFDQAMALRVEVIRDDTNPANDTVPLNTTTAKPTTVKGLTNTAPAHISVTLTTSDGPTDADLAAEKALKEKIASQNVMPVHFTHSTVTGEQIKFLNQTGTSLSLQENDKKSVVDESTAIDGAEMDEYFLRLKAEQAKEAEREKAEEEETDDDDNEEDFEDVAVELKAENLSDKDGKPSGSKIEHTKSLKRNVSTAKINSDSLLEGLEPQTIERAIKKLKTERPLTQDDEESEEDMEFEDV</sequence>
<name>A0A2S4PVL1_9PEZI</name>
<dbReference type="Pfam" id="PF02002">
    <property type="entry name" value="TFIIE_alpha"/>
    <property type="match status" value="1"/>
</dbReference>
<feature type="compositionally biased region" description="Acidic residues" evidence="3">
    <location>
        <begin position="416"/>
        <end position="430"/>
    </location>
</feature>